<evidence type="ECO:0000256" key="1">
    <source>
        <dbReference type="ARBA" id="ARBA00022737"/>
    </source>
</evidence>
<feature type="repeat" description="ANK" evidence="3">
    <location>
        <begin position="1328"/>
        <end position="1353"/>
    </location>
</feature>
<feature type="repeat" description="ANK" evidence="3">
    <location>
        <begin position="1048"/>
        <end position="1080"/>
    </location>
</feature>
<sequence>MPSIGTIALDLKLIRVIIIVEDQEPLTPFLYTAEELLQLRLRGCSNKSTVVHALATYVAAMSLPVRGPTDLTLPQPVDRNAASRNPWVEAFKTLDANEQKPFDRPDTDLLGVLKAIRIDTDNNKKRCLEKGWTVYHKNGEEVKLRHVLEKISIWVTELIKVVDAGVSFDKSGQAALPWAVVKYLITAGTNDIAVFSHVSEAVESISGLITRYTVFENLYLHEDCKSTPKLYDSICELYTAILRYLSKAKAYFSGNSLQRFGRGLLEMMRKQYEELWSKITEVDVEKWARLVDVELQRKLAKDTSKRYETLKTTLYKLDQPIMQMADQMSVFQDRLNREERVKIFQWMSKIEYRNHHEDLSKNLLAHSGEWLLQSREYIEWGQSSVSSILWLHGIPGSGKTRLVSIVINHVFEAHSALSAPPIAFFYCARNEAERERAMPVEVMRAILRQLASTKPDMPIKEPVAKEYEERKKKADEDCSSLRQLTVEDCTRLILALTNGRPATIIIDALDECDEDLRYELLDALDEIVSKSVQVVKVFVSSRDDVDIVSTLPFFLELLSGVVSANPYQFPQKLHLERSRNVSISASQNGQDIQRFIESELEQLISKRRLLKGKVSSELRSNIVRVLNKGAQGMFRWVALSLEVLRRIKYEPDFEDALGKLPSTLSELYDEIYEQIEKTETKGRTVAVMTLKWLLCAQRLLSATELIAAITSPENETQSSSESDSVIIELCRNLVTMDSELGVLRFAHQSVREYLQNRPEYAAAELHALATERCLQACMVVPPSSSSLATVFDREHLLRPYAQFYWPIHYKNAEINRPFNLKKNLLPFFLQESRVSPLYTAWAEDIAAHVSSHAINHLLGLDRDDRLGHRLWSASYSPPTPLGAACAFGLQSLMDEFDVLSSTDWIQQLSRFGDTRTLLHIAAEEGENPIVQRLLEKGVSPDSKDETSRTPLSWAAEGGHDAVVKLLLDKGADLELKDDKHGWTPLWWAARSEHEAVVKLLLDNGADLESKDKKYSWTPLLWAVEYRHEAMVKLLLDKGANLESKDKLFGQTPLLRAAAYGHEAVVKLFLDKGADLESKDEEYGWTTLSWAAGSGHEAVVKLLLDKGADLEPKDDKYGWTPLLWAAEHGHEAVVKLLLDKGADLESKDKDYGRTPLSWAAEHGHETVVKLLLDKGADLESKDKRFGWTPLSWAARSGHDAVVKLLLNKGADLESKDKLFGQTPLSWAVAHGHEAVVELLLDKGADLESKDEKFGRTPLSWAAEHGHEAVVKLLLDKGVDLESKDEDGRTPLSWAAGFRTPLSWEARSGHEAVVKLLLDKGADLESKDEDGRTPLSWAAGFGYKVVVKLLLEKGAYFKIIYSSES</sequence>
<keyword evidence="1" id="KW-0677">Repeat</keyword>
<comment type="caution">
    <text evidence="7">The sequence shown here is derived from an EMBL/GenBank/DDBJ whole genome shotgun (WGS) entry which is preliminary data.</text>
</comment>
<dbReference type="InterPro" id="IPR027417">
    <property type="entry name" value="P-loop_NTPase"/>
</dbReference>
<reference evidence="7" key="1">
    <citation type="submission" date="2020-02" db="EMBL/GenBank/DDBJ databases">
        <authorList>
            <person name="Palmer J.M."/>
        </authorList>
    </citation>
    <scope>NUCLEOTIDE SEQUENCE</scope>
    <source>
        <strain evidence="7">EPUS1.4</strain>
        <tissue evidence="7">Thallus</tissue>
    </source>
</reference>
<accession>A0A8H7E4N5</accession>
<dbReference type="Pfam" id="PF24883">
    <property type="entry name" value="NPHP3_N"/>
    <property type="match status" value="1"/>
</dbReference>
<dbReference type="InterPro" id="IPR056125">
    <property type="entry name" value="DUF7708"/>
</dbReference>
<feature type="repeat" description="ANK" evidence="3">
    <location>
        <begin position="1150"/>
        <end position="1182"/>
    </location>
</feature>
<dbReference type="SMART" id="SM00248">
    <property type="entry name" value="ANK"/>
    <property type="match status" value="13"/>
</dbReference>
<feature type="repeat" description="ANK" evidence="3">
    <location>
        <begin position="1295"/>
        <end position="1327"/>
    </location>
</feature>
<evidence type="ECO:0000259" key="5">
    <source>
        <dbReference type="Pfam" id="PF24809"/>
    </source>
</evidence>
<dbReference type="Gene3D" id="3.40.50.300">
    <property type="entry name" value="P-loop containing nucleotide triphosphate hydrolases"/>
    <property type="match status" value="1"/>
</dbReference>
<evidence type="ECO:0000259" key="4">
    <source>
        <dbReference type="Pfam" id="PF22939"/>
    </source>
</evidence>
<dbReference type="InterPro" id="IPR056884">
    <property type="entry name" value="NPHP3-like_N"/>
</dbReference>
<dbReference type="EMBL" id="JAACFV010000043">
    <property type="protein sequence ID" value="KAF7509247.1"/>
    <property type="molecule type" value="Genomic_DNA"/>
</dbReference>
<dbReference type="Pfam" id="PF22939">
    <property type="entry name" value="WHD_GPIID"/>
    <property type="match status" value="1"/>
</dbReference>
<dbReference type="PROSITE" id="PS50297">
    <property type="entry name" value="ANK_REP_REGION"/>
    <property type="match status" value="13"/>
</dbReference>
<keyword evidence="2 3" id="KW-0040">ANK repeat</keyword>
<evidence type="ECO:0000313" key="7">
    <source>
        <dbReference type="EMBL" id="KAF7509247.1"/>
    </source>
</evidence>
<feature type="repeat" description="ANK" evidence="3">
    <location>
        <begin position="980"/>
        <end position="1012"/>
    </location>
</feature>
<feature type="repeat" description="ANK" evidence="3">
    <location>
        <begin position="946"/>
        <end position="978"/>
    </location>
</feature>
<dbReference type="Proteomes" id="UP000606974">
    <property type="component" value="Unassembled WGS sequence"/>
</dbReference>
<feature type="domain" description="GPI inositol-deacylase winged helix" evidence="4">
    <location>
        <begin position="678"/>
        <end position="756"/>
    </location>
</feature>
<feature type="repeat" description="ANK" evidence="3">
    <location>
        <begin position="1116"/>
        <end position="1148"/>
    </location>
</feature>
<name>A0A8H7E4N5_9EURO</name>
<protein>
    <recommendedName>
        <fullName evidence="9">NACHT domain-containing protein</fullName>
    </recommendedName>
</protein>
<dbReference type="OrthoDB" id="7464126at2759"/>
<dbReference type="Pfam" id="PF24809">
    <property type="entry name" value="DUF7708"/>
    <property type="match status" value="1"/>
</dbReference>
<dbReference type="SUPFAM" id="SSF52540">
    <property type="entry name" value="P-loop containing nucleoside triphosphate hydrolases"/>
    <property type="match status" value="1"/>
</dbReference>
<feature type="repeat" description="ANK" evidence="3">
    <location>
        <begin position="1218"/>
        <end position="1250"/>
    </location>
</feature>
<feature type="domain" description="Nephrocystin 3-like N-terminal" evidence="6">
    <location>
        <begin position="367"/>
        <end position="542"/>
    </location>
</feature>
<evidence type="ECO:0000256" key="2">
    <source>
        <dbReference type="ARBA" id="ARBA00023043"/>
    </source>
</evidence>
<feature type="repeat" description="ANK" evidence="3">
    <location>
        <begin position="1184"/>
        <end position="1216"/>
    </location>
</feature>
<proteinExistence type="predicted"/>
<evidence type="ECO:0000313" key="8">
    <source>
        <dbReference type="Proteomes" id="UP000606974"/>
    </source>
</evidence>
<organism evidence="7 8">
    <name type="scientific">Endocarpon pusillum</name>
    <dbReference type="NCBI Taxonomy" id="364733"/>
    <lineage>
        <taxon>Eukaryota</taxon>
        <taxon>Fungi</taxon>
        <taxon>Dikarya</taxon>
        <taxon>Ascomycota</taxon>
        <taxon>Pezizomycotina</taxon>
        <taxon>Eurotiomycetes</taxon>
        <taxon>Chaetothyriomycetidae</taxon>
        <taxon>Verrucariales</taxon>
        <taxon>Verrucariaceae</taxon>
        <taxon>Endocarpon</taxon>
    </lineage>
</organism>
<feature type="repeat" description="ANK" evidence="3">
    <location>
        <begin position="913"/>
        <end position="945"/>
    </location>
</feature>
<dbReference type="PANTHER" id="PTHR24198">
    <property type="entry name" value="ANKYRIN REPEAT AND PROTEIN KINASE DOMAIN-CONTAINING PROTEIN"/>
    <property type="match status" value="1"/>
</dbReference>
<gene>
    <name evidence="7" type="ORF">GJ744_008141</name>
</gene>
<dbReference type="InterPro" id="IPR054471">
    <property type="entry name" value="GPIID_WHD"/>
</dbReference>
<dbReference type="InterPro" id="IPR036770">
    <property type="entry name" value="Ankyrin_rpt-contain_sf"/>
</dbReference>
<dbReference type="Pfam" id="PF12796">
    <property type="entry name" value="Ank_2"/>
    <property type="match status" value="5"/>
</dbReference>
<feature type="repeat" description="ANK" evidence="3">
    <location>
        <begin position="1082"/>
        <end position="1114"/>
    </location>
</feature>
<evidence type="ECO:0000259" key="6">
    <source>
        <dbReference type="Pfam" id="PF24883"/>
    </source>
</evidence>
<dbReference type="InterPro" id="IPR002110">
    <property type="entry name" value="Ankyrin_rpt"/>
</dbReference>
<keyword evidence="8" id="KW-1185">Reference proteome</keyword>
<dbReference type="PANTHER" id="PTHR24198:SF165">
    <property type="entry name" value="ANKYRIN REPEAT-CONTAINING PROTEIN-RELATED"/>
    <property type="match status" value="1"/>
</dbReference>
<feature type="repeat" description="ANK" evidence="3">
    <location>
        <begin position="1014"/>
        <end position="1046"/>
    </location>
</feature>
<dbReference type="SUPFAM" id="SSF48403">
    <property type="entry name" value="Ankyrin repeat"/>
    <property type="match status" value="2"/>
</dbReference>
<feature type="domain" description="DUF7708" evidence="5">
    <location>
        <begin position="148"/>
        <end position="281"/>
    </location>
</feature>
<feature type="repeat" description="ANK" evidence="3">
    <location>
        <begin position="1252"/>
        <end position="1284"/>
    </location>
</feature>
<dbReference type="Pfam" id="PF13637">
    <property type="entry name" value="Ank_4"/>
    <property type="match status" value="1"/>
</dbReference>
<dbReference type="PROSITE" id="PS50088">
    <property type="entry name" value="ANK_REPEAT"/>
    <property type="match status" value="13"/>
</dbReference>
<dbReference type="Gene3D" id="1.25.40.20">
    <property type="entry name" value="Ankyrin repeat-containing domain"/>
    <property type="match status" value="6"/>
</dbReference>
<evidence type="ECO:0008006" key="9">
    <source>
        <dbReference type="Google" id="ProtNLM"/>
    </source>
</evidence>
<evidence type="ECO:0000256" key="3">
    <source>
        <dbReference type="PROSITE-ProRule" id="PRU00023"/>
    </source>
</evidence>
<dbReference type="PRINTS" id="PR01415">
    <property type="entry name" value="ANKYRIN"/>
</dbReference>